<protein>
    <submittedName>
        <fullName evidence="5">GntR family transcriptional regulator</fullName>
    </submittedName>
</protein>
<comment type="caution">
    <text evidence="5">The sequence shown here is derived from an EMBL/GenBank/DDBJ whole genome shotgun (WGS) entry which is preliminary data.</text>
</comment>
<proteinExistence type="predicted"/>
<keyword evidence="2" id="KW-0238">DNA-binding</keyword>
<dbReference type="Pfam" id="PF07729">
    <property type="entry name" value="FCD"/>
    <property type="match status" value="1"/>
</dbReference>
<dbReference type="InterPro" id="IPR008920">
    <property type="entry name" value="TF_FadR/GntR_C"/>
</dbReference>
<dbReference type="Proteomes" id="UP000294664">
    <property type="component" value="Unassembled WGS sequence"/>
</dbReference>
<dbReference type="SUPFAM" id="SSF46785">
    <property type="entry name" value="Winged helix' DNA-binding domain"/>
    <property type="match status" value="1"/>
</dbReference>
<dbReference type="AlphaFoldDB" id="A0A4R3LZG7"/>
<dbReference type="InterPro" id="IPR000524">
    <property type="entry name" value="Tscrpt_reg_HTH_GntR"/>
</dbReference>
<dbReference type="GO" id="GO:0003700">
    <property type="term" value="F:DNA-binding transcription factor activity"/>
    <property type="evidence" value="ECO:0007669"/>
    <property type="project" value="InterPro"/>
</dbReference>
<evidence type="ECO:0000256" key="2">
    <source>
        <dbReference type="ARBA" id="ARBA00023125"/>
    </source>
</evidence>
<evidence type="ECO:0000313" key="5">
    <source>
        <dbReference type="EMBL" id="TCT06154.1"/>
    </source>
</evidence>
<sequence length="230" mass="25634">MSPDKTLADKAYRKLRAEILDGHLGAGQKLKLEALAKDCAVGMSPLREALARLQGDHLVVSEGQRGFWVAPLPLDEIDDVSRVRAMLETEALSASIAKGGSAWERRVKEAFERLSQFEEGMPSPGTERPAALLNAWEERNHAFHAALVSGSGSPCLTRLCEQLYQQSERYRRVSRMVSGGRRNVHEEHVAIFRAALERQTLKACRLVEDHILRTAEQIRLAMSLNELPDA</sequence>
<dbReference type="SMART" id="SM00345">
    <property type="entry name" value="HTH_GNTR"/>
    <property type="match status" value="1"/>
</dbReference>
<dbReference type="InterPro" id="IPR036388">
    <property type="entry name" value="WH-like_DNA-bd_sf"/>
</dbReference>
<accession>A0A4R3LZG7</accession>
<dbReference type="PANTHER" id="PTHR43537:SF20">
    <property type="entry name" value="HTH-TYPE TRANSCRIPTIONAL REPRESSOR GLAR"/>
    <property type="match status" value="1"/>
</dbReference>
<dbReference type="PANTHER" id="PTHR43537">
    <property type="entry name" value="TRANSCRIPTIONAL REGULATOR, GNTR FAMILY"/>
    <property type="match status" value="1"/>
</dbReference>
<dbReference type="RefSeq" id="WP_132030668.1">
    <property type="nucleotide sequence ID" value="NZ_SMAI01000003.1"/>
</dbReference>
<dbReference type="Pfam" id="PF00392">
    <property type="entry name" value="GntR"/>
    <property type="match status" value="1"/>
</dbReference>
<dbReference type="SMART" id="SM00895">
    <property type="entry name" value="FCD"/>
    <property type="match status" value="1"/>
</dbReference>
<evidence type="ECO:0000256" key="3">
    <source>
        <dbReference type="ARBA" id="ARBA00023163"/>
    </source>
</evidence>
<dbReference type="InterPro" id="IPR036390">
    <property type="entry name" value="WH_DNA-bd_sf"/>
</dbReference>
<dbReference type="PROSITE" id="PS50949">
    <property type="entry name" value="HTH_GNTR"/>
    <property type="match status" value="1"/>
</dbReference>
<evidence type="ECO:0000256" key="1">
    <source>
        <dbReference type="ARBA" id="ARBA00023015"/>
    </source>
</evidence>
<dbReference type="GO" id="GO:0003677">
    <property type="term" value="F:DNA binding"/>
    <property type="evidence" value="ECO:0007669"/>
    <property type="project" value="UniProtKB-KW"/>
</dbReference>
<organism evidence="5 6">
    <name type="scientific">Aquabacter spiritensis</name>
    <dbReference type="NCBI Taxonomy" id="933073"/>
    <lineage>
        <taxon>Bacteria</taxon>
        <taxon>Pseudomonadati</taxon>
        <taxon>Pseudomonadota</taxon>
        <taxon>Alphaproteobacteria</taxon>
        <taxon>Hyphomicrobiales</taxon>
        <taxon>Xanthobacteraceae</taxon>
        <taxon>Aquabacter</taxon>
    </lineage>
</organism>
<evidence type="ECO:0000259" key="4">
    <source>
        <dbReference type="PROSITE" id="PS50949"/>
    </source>
</evidence>
<dbReference type="Gene3D" id="1.20.120.530">
    <property type="entry name" value="GntR ligand-binding domain-like"/>
    <property type="match status" value="1"/>
</dbReference>
<keyword evidence="3" id="KW-0804">Transcription</keyword>
<name>A0A4R3LZG7_9HYPH</name>
<dbReference type="InterPro" id="IPR011711">
    <property type="entry name" value="GntR_C"/>
</dbReference>
<dbReference type="SUPFAM" id="SSF48008">
    <property type="entry name" value="GntR ligand-binding domain-like"/>
    <property type="match status" value="1"/>
</dbReference>
<gene>
    <name evidence="5" type="ORF">EDC64_103258</name>
</gene>
<dbReference type="Gene3D" id="1.10.10.10">
    <property type="entry name" value="Winged helix-like DNA-binding domain superfamily/Winged helix DNA-binding domain"/>
    <property type="match status" value="1"/>
</dbReference>
<keyword evidence="6" id="KW-1185">Reference proteome</keyword>
<dbReference type="OrthoDB" id="8680240at2"/>
<keyword evidence="1" id="KW-0805">Transcription regulation</keyword>
<feature type="domain" description="HTH gntR-type" evidence="4">
    <location>
        <begin position="5"/>
        <end position="72"/>
    </location>
</feature>
<reference evidence="5 6" key="1">
    <citation type="submission" date="2019-03" db="EMBL/GenBank/DDBJ databases">
        <title>Genomic Encyclopedia of Type Strains, Phase IV (KMG-IV): sequencing the most valuable type-strain genomes for metagenomic binning, comparative biology and taxonomic classification.</title>
        <authorList>
            <person name="Goeker M."/>
        </authorList>
    </citation>
    <scope>NUCLEOTIDE SEQUENCE [LARGE SCALE GENOMIC DNA]</scope>
    <source>
        <strain evidence="5 6">DSM 9035</strain>
    </source>
</reference>
<dbReference type="EMBL" id="SMAI01000003">
    <property type="protein sequence ID" value="TCT06154.1"/>
    <property type="molecule type" value="Genomic_DNA"/>
</dbReference>
<evidence type="ECO:0000313" key="6">
    <source>
        <dbReference type="Proteomes" id="UP000294664"/>
    </source>
</evidence>